<evidence type="ECO:0000256" key="1">
    <source>
        <dbReference type="SAM" id="MobiDB-lite"/>
    </source>
</evidence>
<evidence type="ECO:0000313" key="3">
    <source>
        <dbReference type="Proteomes" id="UP000054498"/>
    </source>
</evidence>
<accession>A0A0D2KZV5</accession>
<dbReference type="OrthoDB" id="538216at2759"/>
<keyword evidence="3" id="KW-1185">Reference proteome</keyword>
<dbReference type="EMBL" id="KK101492">
    <property type="protein sequence ID" value="KIZ00684.1"/>
    <property type="molecule type" value="Genomic_DNA"/>
</dbReference>
<sequence length="106" mass="10947">MTDLSSTREDAQILFARLLSGYGRDASLNAKERKAPGSVAAVQLPGSPVVGSRCGSEAEDDTGTPFSRRSDRTGSEPGDVELMERSGGGGGEYMANGGAGERGLRP</sequence>
<feature type="compositionally biased region" description="Gly residues" evidence="1">
    <location>
        <begin position="86"/>
        <end position="106"/>
    </location>
</feature>
<name>A0A0D2KZV5_9CHLO</name>
<dbReference type="GeneID" id="25740159"/>
<reference evidence="2 3" key="1">
    <citation type="journal article" date="2013" name="BMC Genomics">
        <title>Reconstruction of the lipid metabolism for the microalga Monoraphidium neglectum from its genome sequence reveals characteristics suitable for biofuel production.</title>
        <authorList>
            <person name="Bogen C."/>
            <person name="Al-Dilaimi A."/>
            <person name="Albersmeier A."/>
            <person name="Wichmann J."/>
            <person name="Grundmann M."/>
            <person name="Rupp O."/>
            <person name="Lauersen K.J."/>
            <person name="Blifernez-Klassen O."/>
            <person name="Kalinowski J."/>
            <person name="Goesmann A."/>
            <person name="Mussgnug J.H."/>
            <person name="Kruse O."/>
        </authorList>
    </citation>
    <scope>NUCLEOTIDE SEQUENCE [LARGE SCALE GENOMIC DNA]</scope>
    <source>
        <strain evidence="2 3">SAG 48.87</strain>
    </source>
</reference>
<dbReference type="KEGG" id="mng:MNEG_7283"/>
<proteinExistence type="predicted"/>
<gene>
    <name evidence="2" type="ORF">MNEG_7283</name>
</gene>
<dbReference type="Proteomes" id="UP000054498">
    <property type="component" value="Unassembled WGS sequence"/>
</dbReference>
<evidence type="ECO:0000313" key="2">
    <source>
        <dbReference type="EMBL" id="KIZ00684.1"/>
    </source>
</evidence>
<feature type="region of interest" description="Disordered" evidence="1">
    <location>
        <begin position="43"/>
        <end position="106"/>
    </location>
</feature>
<protein>
    <submittedName>
        <fullName evidence="2">Uncharacterized protein</fullName>
    </submittedName>
</protein>
<dbReference type="RefSeq" id="XP_013899703.1">
    <property type="nucleotide sequence ID" value="XM_014044249.1"/>
</dbReference>
<dbReference type="AlphaFoldDB" id="A0A0D2KZV5"/>
<organism evidence="2 3">
    <name type="scientific">Monoraphidium neglectum</name>
    <dbReference type="NCBI Taxonomy" id="145388"/>
    <lineage>
        <taxon>Eukaryota</taxon>
        <taxon>Viridiplantae</taxon>
        <taxon>Chlorophyta</taxon>
        <taxon>core chlorophytes</taxon>
        <taxon>Chlorophyceae</taxon>
        <taxon>CS clade</taxon>
        <taxon>Sphaeropleales</taxon>
        <taxon>Selenastraceae</taxon>
        <taxon>Monoraphidium</taxon>
    </lineage>
</organism>